<keyword evidence="1" id="KW-0472">Membrane</keyword>
<reference evidence="3" key="1">
    <citation type="submission" date="2016-10" db="EMBL/GenBank/DDBJ databases">
        <authorList>
            <person name="Varghese N."/>
            <person name="Submissions S."/>
        </authorList>
    </citation>
    <scope>NUCLEOTIDE SEQUENCE [LARGE SCALE GENOMIC DNA]</scope>
    <source>
        <strain evidence="3">S9</strain>
    </source>
</reference>
<evidence type="ECO:0000313" key="2">
    <source>
        <dbReference type="EMBL" id="SES06037.1"/>
    </source>
</evidence>
<dbReference type="Proteomes" id="UP000198571">
    <property type="component" value="Unassembled WGS sequence"/>
</dbReference>
<name>A0A1H9UA52_9BACI</name>
<keyword evidence="1" id="KW-0812">Transmembrane</keyword>
<feature type="transmembrane region" description="Helical" evidence="1">
    <location>
        <begin position="7"/>
        <end position="29"/>
    </location>
</feature>
<dbReference type="EMBL" id="FOGT01000007">
    <property type="protein sequence ID" value="SES06037.1"/>
    <property type="molecule type" value="Genomic_DNA"/>
</dbReference>
<keyword evidence="1" id="KW-1133">Transmembrane helix</keyword>
<evidence type="ECO:0000313" key="3">
    <source>
        <dbReference type="Proteomes" id="UP000198571"/>
    </source>
</evidence>
<dbReference type="AlphaFoldDB" id="A0A1H9UA52"/>
<accession>A0A1H9UA52</accession>
<keyword evidence="3" id="KW-1185">Reference proteome</keyword>
<proteinExistence type="predicted"/>
<gene>
    <name evidence="2" type="ORF">SAMN05518684_10755</name>
</gene>
<organism evidence="2 3">
    <name type="scientific">Salipaludibacillus aurantiacus</name>
    <dbReference type="NCBI Taxonomy" id="1601833"/>
    <lineage>
        <taxon>Bacteria</taxon>
        <taxon>Bacillati</taxon>
        <taxon>Bacillota</taxon>
        <taxon>Bacilli</taxon>
        <taxon>Bacillales</taxon>
        <taxon>Bacillaceae</taxon>
    </lineage>
</organism>
<protein>
    <submittedName>
        <fullName evidence="2">Uncharacterized protein</fullName>
    </submittedName>
</protein>
<evidence type="ECO:0000256" key="1">
    <source>
        <dbReference type="SAM" id="Phobius"/>
    </source>
</evidence>
<sequence length="37" mass="4297">MNREGNFFVGLIYGIGFSIPLWMSFFGWIKLISRLVS</sequence>